<feature type="transmembrane region" description="Helical" evidence="8">
    <location>
        <begin position="252"/>
        <end position="275"/>
    </location>
</feature>
<reference evidence="11 12" key="1">
    <citation type="submission" date="2016-05" db="EMBL/GenBank/DDBJ databases">
        <authorList>
            <person name="Lavstsen T."/>
            <person name="Jespersen J.S."/>
        </authorList>
    </citation>
    <scope>NUCLEOTIDE SEQUENCE [LARGE SCALE GENOMIC DNA]</scope>
    <source>
        <strain evidence="11 12">B7-9</strain>
    </source>
</reference>
<dbReference type="Gene3D" id="1.20.1560.10">
    <property type="entry name" value="ABC transporter type 1, transmembrane domain"/>
    <property type="match status" value="1"/>
</dbReference>
<dbReference type="InterPro" id="IPR036640">
    <property type="entry name" value="ABC1_TM_sf"/>
</dbReference>
<dbReference type="AlphaFoldDB" id="A0A2H3KTP6"/>
<dbReference type="GO" id="GO:0016887">
    <property type="term" value="F:ATP hydrolysis activity"/>
    <property type="evidence" value="ECO:0007669"/>
    <property type="project" value="InterPro"/>
</dbReference>
<keyword evidence="3 8" id="KW-0812">Transmembrane</keyword>
<feature type="transmembrane region" description="Helical" evidence="8">
    <location>
        <begin position="30"/>
        <end position="50"/>
    </location>
</feature>
<proteinExistence type="predicted"/>
<dbReference type="Pfam" id="PF00664">
    <property type="entry name" value="ABC_membrane"/>
    <property type="match status" value="1"/>
</dbReference>
<feature type="transmembrane region" description="Helical" evidence="8">
    <location>
        <begin position="281"/>
        <end position="298"/>
    </location>
</feature>
<organism evidence="11 12">
    <name type="scientific">Candidatus Chloroploca asiatica</name>
    <dbReference type="NCBI Taxonomy" id="1506545"/>
    <lineage>
        <taxon>Bacteria</taxon>
        <taxon>Bacillati</taxon>
        <taxon>Chloroflexota</taxon>
        <taxon>Chloroflexia</taxon>
        <taxon>Chloroflexales</taxon>
        <taxon>Chloroflexineae</taxon>
        <taxon>Oscillochloridaceae</taxon>
        <taxon>Candidatus Chloroploca</taxon>
    </lineage>
</organism>
<feature type="domain" description="ABC transporter" evidence="9">
    <location>
        <begin position="352"/>
        <end position="587"/>
    </location>
</feature>
<dbReference type="GO" id="GO:0005524">
    <property type="term" value="F:ATP binding"/>
    <property type="evidence" value="ECO:0007669"/>
    <property type="project" value="UniProtKB-KW"/>
</dbReference>
<evidence type="ECO:0000259" key="10">
    <source>
        <dbReference type="PROSITE" id="PS50929"/>
    </source>
</evidence>
<keyword evidence="6 8" id="KW-1133">Transmembrane helix</keyword>
<evidence type="ECO:0000256" key="7">
    <source>
        <dbReference type="ARBA" id="ARBA00023136"/>
    </source>
</evidence>
<dbReference type="InterPro" id="IPR027417">
    <property type="entry name" value="P-loop_NTPase"/>
</dbReference>
<evidence type="ECO:0000313" key="11">
    <source>
        <dbReference type="EMBL" id="PDW01245.1"/>
    </source>
</evidence>
<dbReference type="SMART" id="SM00382">
    <property type="entry name" value="AAA"/>
    <property type="match status" value="1"/>
</dbReference>
<evidence type="ECO:0000256" key="3">
    <source>
        <dbReference type="ARBA" id="ARBA00022692"/>
    </source>
</evidence>
<dbReference type="PROSITE" id="PS50929">
    <property type="entry name" value="ABC_TM1F"/>
    <property type="match status" value="1"/>
</dbReference>
<comment type="caution">
    <text evidence="11">The sequence shown here is derived from an EMBL/GenBank/DDBJ whole genome shotgun (WGS) entry which is preliminary data.</text>
</comment>
<dbReference type="GO" id="GO:0015421">
    <property type="term" value="F:ABC-type oligopeptide transporter activity"/>
    <property type="evidence" value="ECO:0007669"/>
    <property type="project" value="TreeGrafter"/>
</dbReference>
<name>A0A2H3KTP6_9CHLR</name>
<keyword evidence="5 11" id="KW-0067">ATP-binding</keyword>
<dbReference type="PANTHER" id="PTHR43394">
    <property type="entry name" value="ATP-DEPENDENT PERMEASE MDL1, MITOCHONDRIAL"/>
    <property type="match status" value="1"/>
</dbReference>
<evidence type="ECO:0000256" key="6">
    <source>
        <dbReference type="ARBA" id="ARBA00022989"/>
    </source>
</evidence>
<dbReference type="CDD" id="cd03254">
    <property type="entry name" value="ABCC_Glucan_exporter_like"/>
    <property type="match status" value="1"/>
</dbReference>
<gene>
    <name evidence="11" type="ORF">A9Q02_07355</name>
</gene>
<dbReference type="FunFam" id="3.40.50.300:FF:000287">
    <property type="entry name" value="Multidrug ABC transporter ATP-binding protein"/>
    <property type="match status" value="1"/>
</dbReference>
<evidence type="ECO:0000256" key="2">
    <source>
        <dbReference type="ARBA" id="ARBA00022448"/>
    </source>
</evidence>
<feature type="domain" description="ABC transmembrane type-1" evidence="10">
    <location>
        <begin position="35"/>
        <end position="317"/>
    </location>
</feature>
<dbReference type="RefSeq" id="WP_097650390.1">
    <property type="nucleotide sequence ID" value="NZ_LYXE01000009.1"/>
</dbReference>
<dbReference type="InterPro" id="IPR039421">
    <property type="entry name" value="Type_1_exporter"/>
</dbReference>
<dbReference type="Gene3D" id="3.40.50.300">
    <property type="entry name" value="P-loop containing nucleotide triphosphate hydrolases"/>
    <property type="match status" value="1"/>
</dbReference>
<dbReference type="PROSITE" id="PS00211">
    <property type="entry name" value="ABC_TRANSPORTER_1"/>
    <property type="match status" value="1"/>
</dbReference>
<keyword evidence="4" id="KW-0547">Nucleotide-binding</keyword>
<comment type="subcellular location">
    <subcellularLocation>
        <location evidence="1">Cell membrane</location>
        <topology evidence="1">Multi-pass membrane protein</topology>
    </subcellularLocation>
</comment>
<feature type="transmembrane region" description="Helical" evidence="8">
    <location>
        <begin position="70"/>
        <end position="88"/>
    </location>
</feature>
<evidence type="ECO:0000256" key="8">
    <source>
        <dbReference type="SAM" id="Phobius"/>
    </source>
</evidence>
<keyword evidence="2" id="KW-0813">Transport</keyword>
<dbReference type="EMBL" id="LYXE01000009">
    <property type="protein sequence ID" value="PDW01245.1"/>
    <property type="molecule type" value="Genomic_DNA"/>
</dbReference>
<dbReference type="OrthoDB" id="9762778at2"/>
<dbReference type="PANTHER" id="PTHR43394:SF1">
    <property type="entry name" value="ATP-BINDING CASSETTE SUB-FAMILY B MEMBER 10, MITOCHONDRIAL"/>
    <property type="match status" value="1"/>
</dbReference>
<evidence type="ECO:0000256" key="1">
    <source>
        <dbReference type="ARBA" id="ARBA00004651"/>
    </source>
</evidence>
<protein>
    <submittedName>
        <fullName evidence="11">Lipid A ABC transporter permease/ATP-binding protein</fullName>
    </submittedName>
</protein>
<dbReference type="Pfam" id="PF00005">
    <property type="entry name" value="ABC_tran"/>
    <property type="match status" value="1"/>
</dbReference>
<feature type="transmembrane region" description="Helical" evidence="8">
    <location>
        <begin position="175"/>
        <end position="192"/>
    </location>
</feature>
<evidence type="ECO:0000313" key="12">
    <source>
        <dbReference type="Proteomes" id="UP000220922"/>
    </source>
</evidence>
<dbReference type="InterPro" id="IPR011527">
    <property type="entry name" value="ABC1_TM_dom"/>
</dbReference>
<dbReference type="InterPro" id="IPR017871">
    <property type="entry name" value="ABC_transporter-like_CS"/>
</dbReference>
<dbReference type="CDD" id="cd18544">
    <property type="entry name" value="ABC_6TM_TmrA_like"/>
    <property type="match status" value="1"/>
</dbReference>
<evidence type="ECO:0000256" key="4">
    <source>
        <dbReference type="ARBA" id="ARBA00022741"/>
    </source>
</evidence>
<dbReference type="InterPro" id="IPR003593">
    <property type="entry name" value="AAA+_ATPase"/>
</dbReference>
<evidence type="ECO:0000259" key="9">
    <source>
        <dbReference type="PROSITE" id="PS50893"/>
    </source>
</evidence>
<dbReference type="PROSITE" id="PS50893">
    <property type="entry name" value="ABC_TRANSPORTER_2"/>
    <property type="match status" value="1"/>
</dbReference>
<keyword evidence="7 8" id="KW-0472">Membrane</keyword>
<dbReference type="InterPro" id="IPR003439">
    <property type="entry name" value="ABC_transporter-like_ATP-bd"/>
</dbReference>
<dbReference type="GO" id="GO:0005886">
    <property type="term" value="C:plasma membrane"/>
    <property type="evidence" value="ECO:0007669"/>
    <property type="project" value="UniProtKB-SubCell"/>
</dbReference>
<accession>A0A2H3KTP6</accession>
<dbReference type="SUPFAM" id="SSF90123">
    <property type="entry name" value="ABC transporter transmembrane region"/>
    <property type="match status" value="1"/>
</dbReference>
<evidence type="ECO:0000256" key="5">
    <source>
        <dbReference type="ARBA" id="ARBA00022840"/>
    </source>
</evidence>
<keyword evidence="12" id="KW-1185">Reference proteome</keyword>
<feature type="transmembrane region" description="Helical" evidence="8">
    <location>
        <begin position="150"/>
        <end position="169"/>
    </location>
</feature>
<dbReference type="Proteomes" id="UP000220922">
    <property type="component" value="Unassembled WGS sequence"/>
</dbReference>
<sequence>MARGFDDDVILGKAYDGRLMRRMAVFVVPYWRQLALALALLFGAALTEIVPPLLVLQAIDGPISEGRLEGLWPIFALYVLVLVSNFALRYTHNYIINSAGQSVVMDLRKQLFQHLQRLSLSFHDRNPVGRLLTRITNDVDALNEFLTQGLVLILADLVTLLSIIGIMFFLNWRLALISLATLPVLMVIVAIYQRMMRATYRLVRERLATINAFLNEQISGVLVTQLFGREATSQRHFSGLSEAYLQANVRSLLIFAIFMPTVQLMAAIGTAAVLWGGGYGVMSGWASIGMLAAFVLYTERAFQPIRNLAERYTILQAAMASAERVVGVLDTTEEVRDPEQPVTLPLPVRGEIRLENVVFGYDPAEPVLKGISLHIPAGQAVAIVGATGAGKSSLVGLLARFYDVQGGRITLDGVDLRDLRQHELRQHIAAVPQDPVCFSGTIASNIRLHSTAIDDARVRWAAEMVNAATFIERLPRGYEHEVRERGANLSLGQRQLLAFARALAFNPEVLLILDEATSSVDTATEALIQDALERMLHGRTSIIIAHRLSTIRHVDRIIVLHQGRVVEDGTHDELLAQRGYYHRLYRLQFAEQGLGVAGH</sequence>
<dbReference type="SUPFAM" id="SSF52540">
    <property type="entry name" value="P-loop containing nucleoside triphosphate hydrolases"/>
    <property type="match status" value="1"/>
</dbReference>